<dbReference type="EMBL" id="JARKHS020025844">
    <property type="protein sequence ID" value="KAK8766975.1"/>
    <property type="molecule type" value="Genomic_DNA"/>
</dbReference>
<sequence length="68" mass="7968">MSLLGIRRVLRSMLLGQRVICRRCYVGQVPGEMRLRQFPTQLLLDTETHDALHLKIYKYVTHGRKSTL</sequence>
<reference evidence="1 2" key="1">
    <citation type="journal article" date="2023" name="Arcadia Sci">
        <title>De novo assembly of a long-read Amblyomma americanum tick genome.</title>
        <authorList>
            <person name="Chou S."/>
            <person name="Poskanzer K.E."/>
            <person name="Rollins M."/>
            <person name="Thuy-Boun P.S."/>
        </authorList>
    </citation>
    <scope>NUCLEOTIDE SEQUENCE [LARGE SCALE GENOMIC DNA]</scope>
    <source>
        <strain evidence="1">F_SG_1</strain>
        <tissue evidence="1">Salivary glands</tissue>
    </source>
</reference>
<name>A0AAQ4DWY5_AMBAM</name>
<protein>
    <submittedName>
        <fullName evidence="1">Uncharacterized protein</fullName>
    </submittedName>
</protein>
<proteinExistence type="predicted"/>
<keyword evidence="2" id="KW-1185">Reference proteome</keyword>
<evidence type="ECO:0000313" key="1">
    <source>
        <dbReference type="EMBL" id="KAK8766975.1"/>
    </source>
</evidence>
<evidence type="ECO:0000313" key="2">
    <source>
        <dbReference type="Proteomes" id="UP001321473"/>
    </source>
</evidence>
<organism evidence="1 2">
    <name type="scientific">Amblyomma americanum</name>
    <name type="common">Lone star tick</name>
    <dbReference type="NCBI Taxonomy" id="6943"/>
    <lineage>
        <taxon>Eukaryota</taxon>
        <taxon>Metazoa</taxon>
        <taxon>Ecdysozoa</taxon>
        <taxon>Arthropoda</taxon>
        <taxon>Chelicerata</taxon>
        <taxon>Arachnida</taxon>
        <taxon>Acari</taxon>
        <taxon>Parasitiformes</taxon>
        <taxon>Ixodida</taxon>
        <taxon>Ixodoidea</taxon>
        <taxon>Ixodidae</taxon>
        <taxon>Amblyomminae</taxon>
        <taxon>Amblyomma</taxon>
    </lineage>
</organism>
<accession>A0AAQ4DWY5</accession>
<dbReference type="AlphaFoldDB" id="A0AAQ4DWY5"/>
<dbReference type="Proteomes" id="UP001321473">
    <property type="component" value="Unassembled WGS sequence"/>
</dbReference>
<comment type="caution">
    <text evidence="1">The sequence shown here is derived from an EMBL/GenBank/DDBJ whole genome shotgun (WGS) entry which is preliminary data.</text>
</comment>
<gene>
    <name evidence="1" type="ORF">V5799_006243</name>
</gene>